<name>A0A166JAU0_NODSP</name>
<comment type="caution">
    <text evidence="1">The sequence shown here is derived from an EMBL/GenBank/DDBJ whole genome shotgun (WGS) entry which is preliminary data.</text>
</comment>
<accession>A0A166JAU0</accession>
<protein>
    <submittedName>
        <fullName evidence="1">Uncharacterized protein</fullName>
    </submittedName>
</protein>
<dbReference type="EMBL" id="LWAJ01000167">
    <property type="protein sequence ID" value="KZL49460.1"/>
    <property type="molecule type" value="Genomic_DNA"/>
</dbReference>
<gene>
    <name evidence="1" type="ORF">A2T98_12680</name>
</gene>
<organism evidence="1 2">
    <name type="scientific">Nodularia spumigena CENA596</name>
    <dbReference type="NCBI Taxonomy" id="1819295"/>
    <lineage>
        <taxon>Bacteria</taxon>
        <taxon>Bacillati</taxon>
        <taxon>Cyanobacteriota</taxon>
        <taxon>Cyanophyceae</taxon>
        <taxon>Nostocales</taxon>
        <taxon>Nodulariaceae</taxon>
        <taxon>Nodularia</taxon>
    </lineage>
</organism>
<dbReference type="Proteomes" id="UP000076555">
    <property type="component" value="Unassembled WGS sequence"/>
</dbReference>
<evidence type="ECO:0000313" key="2">
    <source>
        <dbReference type="Proteomes" id="UP000076555"/>
    </source>
</evidence>
<dbReference type="AlphaFoldDB" id="A0A166JAU0"/>
<reference evidence="1 2" key="1">
    <citation type="submission" date="2016-04" db="EMBL/GenBank/DDBJ databases">
        <title>Draft Genome Assembly of the Bloom-forming Cyanobacterium Nodularia spumigena Strain CENA596 in Shrimp Production Ponds.</title>
        <authorList>
            <person name="Popin R.V."/>
            <person name="Rigonato J."/>
            <person name="Abreu V.A."/>
            <person name="Andreote A.P."/>
            <person name="Silveira S.B."/>
            <person name="Odebrecht C."/>
            <person name="Fiore M.F."/>
        </authorList>
    </citation>
    <scope>NUCLEOTIDE SEQUENCE [LARGE SCALE GENOMIC DNA]</scope>
    <source>
        <strain evidence="1 2">CENA596</strain>
    </source>
</reference>
<evidence type="ECO:0000313" key="1">
    <source>
        <dbReference type="EMBL" id="KZL49460.1"/>
    </source>
</evidence>
<proteinExistence type="predicted"/>
<dbReference type="OrthoDB" id="428375at2"/>
<dbReference type="RefSeq" id="WP_063873081.1">
    <property type="nucleotide sequence ID" value="NZ_CAWMRI010000167.1"/>
</dbReference>
<sequence length="97" mass="11009">MPEISFQTEPAFKRISAIVEDLIANNDLYQERLDKQQITNYIFDLFSEADTAPDIDQINQEDLNKRINGILVLHALAGTINDLTPEEMAIFDEAVGR</sequence>